<dbReference type="InterPro" id="IPR006553">
    <property type="entry name" value="Leu-rich_rpt_Cys-con_subtyp"/>
</dbReference>
<feature type="compositionally biased region" description="Low complexity" evidence="2">
    <location>
        <begin position="1100"/>
        <end position="1113"/>
    </location>
</feature>
<keyword evidence="1" id="KW-0175">Coiled coil</keyword>
<dbReference type="Gene3D" id="3.80.10.10">
    <property type="entry name" value="Ribonuclease Inhibitor"/>
    <property type="match status" value="2"/>
</dbReference>
<gene>
    <name evidence="3" type="ORF">LBRM2904_09.0570</name>
</gene>
<dbReference type="Proteomes" id="UP000319462">
    <property type="component" value="Chromosome 9"/>
</dbReference>
<dbReference type="FunFam" id="3.80.10.10:FF:001052">
    <property type="entry name" value="Putative leucine-rich repeat protein"/>
    <property type="match status" value="1"/>
</dbReference>
<dbReference type="InterPro" id="IPR032675">
    <property type="entry name" value="LRR_dom_sf"/>
</dbReference>
<evidence type="ECO:0000256" key="2">
    <source>
        <dbReference type="SAM" id="MobiDB-lite"/>
    </source>
</evidence>
<name>A0A3P3YZ64_LEIBR</name>
<feature type="coiled-coil region" evidence="1">
    <location>
        <begin position="220"/>
        <end position="278"/>
    </location>
</feature>
<feature type="compositionally biased region" description="Basic residues" evidence="2">
    <location>
        <begin position="109"/>
        <end position="118"/>
    </location>
</feature>
<feature type="region of interest" description="Disordered" evidence="2">
    <location>
        <begin position="101"/>
        <end position="125"/>
    </location>
</feature>
<dbReference type="PANTHER" id="PTHR13318">
    <property type="entry name" value="PARTNER OF PAIRED, ISOFORM B-RELATED"/>
    <property type="match status" value="1"/>
</dbReference>
<accession>A0A3P3YZ64</accession>
<dbReference type="SUPFAM" id="SSF52047">
    <property type="entry name" value="RNI-like"/>
    <property type="match status" value="1"/>
</dbReference>
<dbReference type="GO" id="GO:0019005">
    <property type="term" value="C:SCF ubiquitin ligase complex"/>
    <property type="evidence" value="ECO:0007669"/>
    <property type="project" value="TreeGrafter"/>
</dbReference>
<dbReference type="SMART" id="SM00367">
    <property type="entry name" value="LRR_CC"/>
    <property type="match status" value="3"/>
</dbReference>
<protein>
    <submittedName>
        <fullName evidence="3">Leucine-rich_repeat_protein</fullName>
    </submittedName>
</protein>
<organism evidence="3 4">
    <name type="scientific">Leishmania braziliensis MHOM/BR/75/M2904</name>
    <dbReference type="NCBI Taxonomy" id="420245"/>
    <lineage>
        <taxon>Eukaryota</taxon>
        <taxon>Discoba</taxon>
        <taxon>Euglenozoa</taxon>
        <taxon>Kinetoplastea</taxon>
        <taxon>Metakinetoplastina</taxon>
        <taxon>Trypanosomatida</taxon>
        <taxon>Trypanosomatidae</taxon>
        <taxon>Leishmaniinae</taxon>
        <taxon>Leishmania</taxon>
        <taxon>Leishmania braziliensis species complex</taxon>
    </lineage>
</organism>
<dbReference type="PANTHER" id="PTHR13318:SF190">
    <property type="entry name" value="PARTNER OF PAIRED, ISOFORM B"/>
    <property type="match status" value="1"/>
</dbReference>
<evidence type="ECO:0000313" key="4">
    <source>
        <dbReference type="Proteomes" id="UP000319462"/>
    </source>
</evidence>
<feature type="compositionally biased region" description="Low complexity" evidence="2">
    <location>
        <begin position="1040"/>
        <end position="1062"/>
    </location>
</feature>
<dbReference type="AlphaFoldDB" id="A0A3P3YZ64"/>
<evidence type="ECO:0000313" key="3">
    <source>
        <dbReference type="EMBL" id="SYZ63275.1"/>
    </source>
</evidence>
<reference evidence="3 4" key="1">
    <citation type="submission" date="2018-09" db="EMBL/GenBank/DDBJ databases">
        <authorList>
            <person name="Peiro R."/>
            <person name="Begona"/>
            <person name="Cbmso G."/>
            <person name="Lopez M."/>
            <person name="Gonzalez S."/>
        </authorList>
    </citation>
    <scope>NUCLEOTIDE SEQUENCE [LARGE SCALE GENOMIC DNA]</scope>
</reference>
<feature type="region of interest" description="Disordered" evidence="2">
    <location>
        <begin position="1033"/>
        <end position="1073"/>
    </location>
</feature>
<proteinExistence type="predicted"/>
<sequence length="1144" mass="122488">MNPTHSPPSPPPSHFTWPQHFTAILFSTPDTHSLFVLPTPPPPFSPFLLCERRSLRGIHKRAHTHTHTQLRSSLSFRGGVALSIASACALKANRDAEIDTDTATAGHHSVTRQQRRARQPSCSTSLYGGSDGFPAALAALSLSNHPYPPPPTSTNTMASTNGGFYRGSSPLLSLADASLAKASAPSAQGFARTLAPPPRMLPPVDAAAAVAAALPSGIPLDRYQAKLEECAELHRQVEKLTHTNEAVEQRLASCQAEAVQLRQAVHRLESVLQLQNEELLLLRDDKRQRGSGGGSREGALAQMRMILPAAGAAAPSLARAYGRVGQGTSHSMVTATAADQAVILEYISASCYLGCPTHPQLIQCFFAATSGEALVATEPPLTYAQVSVLHRLLERQPSGSGAVAASTAFKLSAFRAWASVHLRTFSVRFENECAGMSTLSDALLHSLPSLAHLEVWCVGNDAVLTKLTNALMGATQVRALSLPELAVGDEGLQALWCLLRTRDLMHAPYIIAEPTDTSGTDSLALNLCTLDLSACDVKDTLTLTQLYCPSAEVLLLPPTDRLTDSLLVEVLQRCPRLHTLDLSGCVRLTDACVDFLNSTAPQVRVLALEHCPHVHRLRLDHVEVLFSSLAHVHVLTSRSLRVLPLPVQQRAILLSLVAPRLSQVSLHGMLLDKEALRRFNGRTEEVGGCEESLRLASVTFSECTFASDDVFTRFLVSQTTVQKLCLYHCKGLSSACWMVSARSGLPTFMSLHTLELVNLRTLTDAALCKLIQACPALQQLNLHGAGWSHLTDISIRQLDQLAELRVLNLLALNPDLVTAPVVTAVARRLPQLQRLYHETAITSVRHSELMGSGDKDASHRVGGVDITSASVPASVMVERSDAEVRWRAALRDYPLRLLRLQHHSALAMWTDLARVISPRTSRVSVAEAASEAVLTTTAANIEPDGSAIEVAEAAAAEPSKLFPEMVTRTMAAAIAASAASKTTLPPLTASAPPQQVPNWSSRTVDSLHHEAAPPLSVRSFEEVVPAHVDAGEFSQASPTQQQQLDSPSSCSSSGSSVCTQNSMQEDSHEEAGRSVKRSLLQCANAAASACVQSHQRRSVRTSPSTSGTSRPSVAAAVAAAAAAVAPHADSLEDVAEVSMGPWEE</sequence>
<dbReference type="EMBL" id="LS997608">
    <property type="protein sequence ID" value="SYZ63275.1"/>
    <property type="molecule type" value="Genomic_DNA"/>
</dbReference>
<dbReference type="GO" id="GO:0031146">
    <property type="term" value="P:SCF-dependent proteasomal ubiquitin-dependent protein catabolic process"/>
    <property type="evidence" value="ECO:0007669"/>
    <property type="project" value="TreeGrafter"/>
</dbReference>
<feature type="region of interest" description="Disordered" evidence="2">
    <location>
        <begin position="1091"/>
        <end position="1113"/>
    </location>
</feature>
<evidence type="ECO:0000256" key="1">
    <source>
        <dbReference type="SAM" id="Coils"/>
    </source>
</evidence>
<feature type="region of interest" description="Disordered" evidence="2">
    <location>
        <begin position="985"/>
        <end position="1005"/>
    </location>
</feature>